<dbReference type="VEuPathDB" id="VectorBase:HLOH_055618"/>
<protein>
    <recommendedName>
        <fullName evidence="6">C3H1-type domain-containing protein</fullName>
    </recommendedName>
</protein>
<keyword evidence="8" id="KW-1185">Reference proteome</keyword>
<feature type="zinc finger region" description="C3H1-type" evidence="4">
    <location>
        <begin position="212"/>
        <end position="239"/>
    </location>
</feature>
<sequence length="711" mass="75713">MEKHQEPAVDSSDGRDDEASNAGRVVGPDLAEGPDKAPEEAETVAAKTSEDAAEEEPDAVAPGHPREGCNEGVVGNEEGGALQGAEPTPQPHSSKDISGYVLGAHSAVTMTQKCPSSLSVDSPERDLDFEANAPPESPSPTSLFDVPDKGTKEEENKLEEGEAEDDGEVSDISGVSDLSAAELLAAEDDLEEGELPEGPEDSSGAGCGHKSSAPQRTCRFFNKGQCTWGSSCRFIHPGINDRGNYNMFASEPKPQQQHHMPPPAGRGPVGAMRSGAPPQDFLRFLGPPMPFMGPGGSGLPPIVSAWERGLQHAKELKKRASRQGVGGAMTGGKSFMGVATHMGHGPLGRIGVGLKGICVGMRSAFPTHRPHPWLGLGQTSGETLGGGPKPQQVIAVDLKAVTGVIPAALLLRARIPVMTADPDLGHQRLLRQLEGHVAISPHHGDRCLMLIQAKFSPSRLAKAVSLVARLWEAFTISHHYSKPPSHVSASCYEVEFISHPIEVALAKPLAKSQPDHHLIGFKLSPSTTGCLLLRQAAKTRRVQARNPSPAKKMPEGSKKRVEKDFLHKGGPKVTAPPPPPATELAPPVVMPGRHEPLEPTLDLCGFEEKRDQLQAREALLGPQGFNPRPQIKLTLIKKTLPLALPKKEELAGENSGDQGPFMLGAKKRPASPKSPTPPPPVRKPAATRREELLKQLKAVEDAIARKRAKFS</sequence>
<gene>
    <name evidence="7" type="ORF">HPB48_005371</name>
</gene>
<feature type="compositionally biased region" description="Polar residues" evidence="5">
    <location>
        <begin position="108"/>
        <end position="120"/>
    </location>
</feature>
<accession>A0A9J6G6R9</accession>
<dbReference type="PROSITE" id="PS50103">
    <property type="entry name" value="ZF_C3H1"/>
    <property type="match status" value="1"/>
</dbReference>
<evidence type="ECO:0000259" key="6">
    <source>
        <dbReference type="PROSITE" id="PS50103"/>
    </source>
</evidence>
<evidence type="ECO:0000313" key="7">
    <source>
        <dbReference type="EMBL" id="KAH9374102.1"/>
    </source>
</evidence>
<dbReference type="InterPro" id="IPR000571">
    <property type="entry name" value="Znf_CCCH"/>
</dbReference>
<proteinExistence type="predicted"/>
<evidence type="ECO:0000256" key="1">
    <source>
        <dbReference type="ARBA" id="ARBA00022723"/>
    </source>
</evidence>
<feature type="region of interest" description="Disordered" evidence="5">
    <location>
        <begin position="1"/>
        <end position="171"/>
    </location>
</feature>
<evidence type="ECO:0000256" key="4">
    <source>
        <dbReference type="PROSITE-ProRule" id="PRU00723"/>
    </source>
</evidence>
<dbReference type="InterPro" id="IPR052647">
    <property type="entry name" value="Zinc_finger_CCCH-type"/>
</dbReference>
<feature type="compositionally biased region" description="Acidic residues" evidence="5">
    <location>
        <begin position="191"/>
        <end position="200"/>
    </location>
</feature>
<feature type="region of interest" description="Disordered" evidence="5">
    <location>
        <begin position="648"/>
        <end position="689"/>
    </location>
</feature>
<dbReference type="GO" id="GO:0008270">
    <property type="term" value="F:zinc ion binding"/>
    <property type="evidence" value="ECO:0007669"/>
    <property type="project" value="UniProtKB-KW"/>
</dbReference>
<feature type="region of interest" description="Disordered" evidence="5">
    <location>
        <begin position="191"/>
        <end position="213"/>
    </location>
</feature>
<dbReference type="GO" id="GO:0003723">
    <property type="term" value="F:RNA binding"/>
    <property type="evidence" value="ECO:0007669"/>
    <property type="project" value="TreeGrafter"/>
</dbReference>
<evidence type="ECO:0000313" key="8">
    <source>
        <dbReference type="Proteomes" id="UP000821853"/>
    </source>
</evidence>
<feature type="compositionally biased region" description="Basic and acidic residues" evidence="5">
    <location>
        <begin position="1"/>
        <end position="18"/>
    </location>
</feature>
<dbReference type="InterPro" id="IPR036855">
    <property type="entry name" value="Znf_CCCH_sf"/>
</dbReference>
<evidence type="ECO:0000256" key="5">
    <source>
        <dbReference type="SAM" id="MobiDB-lite"/>
    </source>
</evidence>
<dbReference type="Gene3D" id="4.10.1000.10">
    <property type="entry name" value="Zinc finger, CCCH-type"/>
    <property type="match status" value="1"/>
</dbReference>
<feature type="region of interest" description="Disordered" evidence="5">
    <location>
        <begin position="538"/>
        <end position="586"/>
    </location>
</feature>
<dbReference type="GO" id="GO:0071011">
    <property type="term" value="C:precatalytic spliceosome"/>
    <property type="evidence" value="ECO:0007669"/>
    <property type="project" value="TreeGrafter"/>
</dbReference>
<keyword evidence="3 4" id="KW-0862">Zinc</keyword>
<dbReference type="PANTHER" id="PTHR46582:SF1">
    <property type="entry name" value="ZINC FINGER CCCH DOMAIN-CONTAINING PROTEIN 18"/>
    <property type="match status" value="1"/>
</dbReference>
<name>A0A9J6G6R9_HAELO</name>
<feature type="compositionally biased region" description="Basic and acidic residues" evidence="5">
    <location>
        <begin position="146"/>
        <end position="160"/>
    </location>
</feature>
<feature type="compositionally biased region" description="Basic and acidic residues" evidence="5">
    <location>
        <begin position="552"/>
        <end position="567"/>
    </location>
</feature>
<dbReference type="Proteomes" id="UP000821853">
    <property type="component" value="Chromosome 4"/>
</dbReference>
<dbReference type="Pfam" id="PF18044">
    <property type="entry name" value="zf-CCCH_4"/>
    <property type="match status" value="1"/>
</dbReference>
<feature type="domain" description="C3H1-type" evidence="6">
    <location>
        <begin position="212"/>
        <end position="239"/>
    </location>
</feature>
<keyword evidence="2 4" id="KW-0863">Zinc-finger</keyword>
<evidence type="ECO:0000256" key="2">
    <source>
        <dbReference type="ARBA" id="ARBA00022771"/>
    </source>
</evidence>
<dbReference type="PANTHER" id="PTHR46582">
    <property type="entry name" value="ZINC FINGER CCCH DOMAIN-CONTAINING PROTEIN 18"/>
    <property type="match status" value="1"/>
</dbReference>
<dbReference type="OrthoDB" id="6517072at2759"/>
<dbReference type="InterPro" id="IPR041367">
    <property type="entry name" value="Znf-CCCH_4"/>
</dbReference>
<dbReference type="AlphaFoldDB" id="A0A9J6G6R9"/>
<organism evidence="7 8">
    <name type="scientific">Haemaphysalis longicornis</name>
    <name type="common">Bush tick</name>
    <dbReference type="NCBI Taxonomy" id="44386"/>
    <lineage>
        <taxon>Eukaryota</taxon>
        <taxon>Metazoa</taxon>
        <taxon>Ecdysozoa</taxon>
        <taxon>Arthropoda</taxon>
        <taxon>Chelicerata</taxon>
        <taxon>Arachnida</taxon>
        <taxon>Acari</taxon>
        <taxon>Parasitiformes</taxon>
        <taxon>Ixodida</taxon>
        <taxon>Ixodoidea</taxon>
        <taxon>Ixodidae</taxon>
        <taxon>Haemaphysalinae</taxon>
        <taxon>Haemaphysalis</taxon>
    </lineage>
</organism>
<comment type="caution">
    <text evidence="7">The sequence shown here is derived from an EMBL/GenBank/DDBJ whole genome shotgun (WGS) entry which is preliminary data.</text>
</comment>
<feature type="compositionally biased region" description="Pro residues" evidence="5">
    <location>
        <begin position="672"/>
        <end position="682"/>
    </location>
</feature>
<dbReference type="SUPFAM" id="SSF90229">
    <property type="entry name" value="CCCH zinc finger"/>
    <property type="match status" value="1"/>
</dbReference>
<dbReference type="EMBL" id="JABSTR010000006">
    <property type="protein sequence ID" value="KAH9374102.1"/>
    <property type="molecule type" value="Genomic_DNA"/>
</dbReference>
<reference evidence="7 8" key="1">
    <citation type="journal article" date="2020" name="Cell">
        <title>Large-Scale Comparative Analyses of Tick Genomes Elucidate Their Genetic Diversity and Vector Capacities.</title>
        <authorList>
            <consortium name="Tick Genome and Microbiome Consortium (TIGMIC)"/>
            <person name="Jia N."/>
            <person name="Wang J."/>
            <person name="Shi W."/>
            <person name="Du L."/>
            <person name="Sun Y."/>
            <person name="Zhan W."/>
            <person name="Jiang J.F."/>
            <person name="Wang Q."/>
            <person name="Zhang B."/>
            <person name="Ji P."/>
            <person name="Bell-Sakyi L."/>
            <person name="Cui X.M."/>
            <person name="Yuan T.T."/>
            <person name="Jiang B.G."/>
            <person name="Yang W.F."/>
            <person name="Lam T.T."/>
            <person name="Chang Q.C."/>
            <person name="Ding S.J."/>
            <person name="Wang X.J."/>
            <person name="Zhu J.G."/>
            <person name="Ruan X.D."/>
            <person name="Zhao L."/>
            <person name="Wei J.T."/>
            <person name="Ye R.Z."/>
            <person name="Que T.C."/>
            <person name="Du C.H."/>
            <person name="Zhou Y.H."/>
            <person name="Cheng J.X."/>
            <person name="Dai P.F."/>
            <person name="Guo W.B."/>
            <person name="Han X.H."/>
            <person name="Huang E.J."/>
            <person name="Li L.F."/>
            <person name="Wei W."/>
            <person name="Gao Y.C."/>
            <person name="Liu J.Z."/>
            <person name="Shao H.Z."/>
            <person name="Wang X."/>
            <person name="Wang C.C."/>
            <person name="Yang T.C."/>
            <person name="Huo Q.B."/>
            <person name="Li W."/>
            <person name="Chen H.Y."/>
            <person name="Chen S.E."/>
            <person name="Zhou L.G."/>
            <person name="Ni X.B."/>
            <person name="Tian J.H."/>
            <person name="Sheng Y."/>
            <person name="Liu T."/>
            <person name="Pan Y.S."/>
            <person name="Xia L.Y."/>
            <person name="Li J."/>
            <person name="Zhao F."/>
            <person name="Cao W.C."/>
        </authorList>
    </citation>
    <scope>NUCLEOTIDE SEQUENCE [LARGE SCALE GENOMIC DNA]</scope>
    <source>
        <strain evidence="7">HaeL-2018</strain>
    </source>
</reference>
<evidence type="ECO:0000256" key="3">
    <source>
        <dbReference type="ARBA" id="ARBA00022833"/>
    </source>
</evidence>
<keyword evidence="1 4" id="KW-0479">Metal-binding</keyword>